<dbReference type="Proteomes" id="UP000625711">
    <property type="component" value="Unassembled WGS sequence"/>
</dbReference>
<proteinExistence type="predicted"/>
<dbReference type="AlphaFoldDB" id="A0A834MJD3"/>
<reference evidence="1" key="1">
    <citation type="submission" date="2020-08" db="EMBL/GenBank/DDBJ databases">
        <title>Genome sequencing and assembly of the red palm weevil Rhynchophorus ferrugineus.</title>
        <authorList>
            <person name="Dias G.B."/>
            <person name="Bergman C.M."/>
            <person name="Manee M."/>
        </authorList>
    </citation>
    <scope>NUCLEOTIDE SEQUENCE</scope>
    <source>
        <strain evidence="1">AA-2017</strain>
        <tissue evidence="1">Whole larva</tissue>
    </source>
</reference>
<comment type="caution">
    <text evidence="1">The sequence shown here is derived from an EMBL/GenBank/DDBJ whole genome shotgun (WGS) entry which is preliminary data.</text>
</comment>
<protein>
    <submittedName>
        <fullName evidence="1">Uncharacterized protein</fullName>
    </submittedName>
</protein>
<organism evidence="1 2">
    <name type="scientific">Rhynchophorus ferrugineus</name>
    <name type="common">Red palm weevil</name>
    <name type="synonym">Curculio ferrugineus</name>
    <dbReference type="NCBI Taxonomy" id="354439"/>
    <lineage>
        <taxon>Eukaryota</taxon>
        <taxon>Metazoa</taxon>
        <taxon>Ecdysozoa</taxon>
        <taxon>Arthropoda</taxon>
        <taxon>Hexapoda</taxon>
        <taxon>Insecta</taxon>
        <taxon>Pterygota</taxon>
        <taxon>Neoptera</taxon>
        <taxon>Endopterygota</taxon>
        <taxon>Coleoptera</taxon>
        <taxon>Polyphaga</taxon>
        <taxon>Cucujiformia</taxon>
        <taxon>Curculionidae</taxon>
        <taxon>Dryophthorinae</taxon>
        <taxon>Rhynchophorus</taxon>
    </lineage>
</organism>
<dbReference type="EMBL" id="JAACXV010000075">
    <property type="protein sequence ID" value="KAF7284581.1"/>
    <property type="molecule type" value="Genomic_DNA"/>
</dbReference>
<evidence type="ECO:0000313" key="2">
    <source>
        <dbReference type="Proteomes" id="UP000625711"/>
    </source>
</evidence>
<accession>A0A834MJD3</accession>
<sequence length="95" mass="11167">MVKNCTVWMLKRKNQKILESCEKEAMYMELIRYVKIVKMVRLLRMERHNGSPLLPVKSIRERIATAPNISGNAKIKSSFIKKDIHRKHCTEGQKN</sequence>
<evidence type="ECO:0000313" key="1">
    <source>
        <dbReference type="EMBL" id="KAF7284581.1"/>
    </source>
</evidence>
<keyword evidence="2" id="KW-1185">Reference proteome</keyword>
<name>A0A834MJD3_RHYFE</name>
<gene>
    <name evidence="1" type="ORF">GWI33_021961</name>
</gene>